<keyword evidence="1" id="KW-0472">Membrane</keyword>
<dbReference type="EMBL" id="LT629692">
    <property type="protein sequence ID" value="SDH07910.1"/>
    <property type="molecule type" value="Genomic_DNA"/>
</dbReference>
<evidence type="ECO:0000313" key="2">
    <source>
        <dbReference type="EMBL" id="SDH07910.1"/>
    </source>
</evidence>
<keyword evidence="1" id="KW-0812">Transmembrane</keyword>
<evidence type="ECO:0000256" key="1">
    <source>
        <dbReference type="SAM" id="Phobius"/>
    </source>
</evidence>
<evidence type="ECO:0008006" key="4">
    <source>
        <dbReference type="Google" id="ProtNLM"/>
    </source>
</evidence>
<protein>
    <recommendedName>
        <fullName evidence="4">Integral membrane protein</fullName>
    </recommendedName>
</protein>
<name>A0A1G7ZIJ5_9MICO</name>
<evidence type="ECO:0000313" key="3">
    <source>
        <dbReference type="Proteomes" id="UP000199009"/>
    </source>
</evidence>
<organism evidence="2 3">
    <name type="scientific">Microbacterium pygmaeum</name>
    <dbReference type="NCBI Taxonomy" id="370764"/>
    <lineage>
        <taxon>Bacteria</taxon>
        <taxon>Bacillati</taxon>
        <taxon>Actinomycetota</taxon>
        <taxon>Actinomycetes</taxon>
        <taxon>Micrococcales</taxon>
        <taxon>Microbacteriaceae</taxon>
        <taxon>Microbacterium</taxon>
    </lineage>
</organism>
<sequence length="96" mass="10148">MQILLAFIVGAAIGAAVHFVARDRGTRGVALAPVLGALAAGLGWMILTWAGVGLDSPWLWLSAVVVPIVVTYPVVTILARVRIAHDARERARLKIA</sequence>
<feature type="transmembrane region" description="Helical" evidence="1">
    <location>
        <begin position="58"/>
        <end position="81"/>
    </location>
</feature>
<keyword evidence="1" id="KW-1133">Transmembrane helix</keyword>
<accession>A0A1G7ZIJ5</accession>
<dbReference type="STRING" id="370764.SAMN04489810_2050"/>
<feature type="transmembrane region" description="Helical" evidence="1">
    <location>
        <begin position="6"/>
        <end position="21"/>
    </location>
</feature>
<dbReference type="RefSeq" id="WP_091489391.1">
    <property type="nucleotide sequence ID" value="NZ_LT629692.1"/>
</dbReference>
<proteinExistence type="predicted"/>
<gene>
    <name evidence="2" type="ORF">SAMN04489810_2050</name>
</gene>
<reference evidence="2 3" key="1">
    <citation type="submission" date="2016-10" db="EMBL/GenBank/DDBJ databases">
        <authorList>
            <person name="de Groot N.N."/>
        </authorList>
    </citation>
    <scope>NUCLEOTIDE SEQUENCE [LARGE SCALE GENOMIC DNA]</scope>
    <source>
        <strain evidence="2 3">DSM 23142</strain>
    </source>
</reference>
<dbReference type="Proteomes" id="UP000199009">
    <property type="component" value="Chromosome I"/>
</dbReference>
<feature type="transmembrane region" description="Helical" evidence="1">
    <location>
        <begin position="28"/>
        <end position="52"/>
    </location>
</feature>
<keyword evidence="3" id="KW-1185">Reference proteome</keyword>
<dbReference type="AlphaFoldDB" id="A0A1G7ZIJ5"/>